<accession>A0ABY7HCT3</accession>
<dbReference type="EMBL" id="CP114040">
    <property type="protein sequence ID" value="WAS97078.1"/>
    <property type="molecule type" value="Genomic_DNA"/>
</dbReference>
<gene>
    <name evidence="1" type="ORF">O0S08_13100</name>
</gene>
<proteinExistence type="predicted"/>
<evidence type="ECO:0000313" key="2">
    <source>
        <dbReference type="Proteomes" id="UP001164459"/>
    </source>
</evidence>
<protein>
    <recommendedName>
        <fullName evidence="3">Lipoprotein</fullName>
    </recommendedName>
</protein>
<keyword evidence="2" id="KW-1185">Reference proteome</keyword>
<organism evidence="1 2">
    <name type="scientific">Nannocystis punicea</name>
    <dbReference type="NCBI Taxonomy" id="2995304"/>
    <lineage>
        <taxon>Bacteria</taxon>
        <taxon>Pseudomonadati</taxon>
        <taxon>Myxococcota</taxon>
        <taxon>Polyangia</taxon>
        <taxon>Nannocystales</taxon>
        <taxon>Nannocystaceae</taxon>
        <taxon>Nannocystis</taxon>
    </lineage>
</organism>
<evidence type="ECO:0000313" key="1">
    <source>
        <dbReference type="EMBL" id="WAS97078.1"/>
    </source>
</evidence>
<name>A0ABY7HCT3_9BACT</name>
<dbReference type="Proteomes" id="UP001164459">
    <property type="component" value="Chromosome"/>
</dbReference>
<evidence type="ECO:0008006" key="3">
    <source>
        <dbReference type="Google" id="ProtNLM"/>
    </source>
</evidence>
<sequence length="110" mass="11270">MHHSITVVALLGLIMGAACGKKSATTEECVKAADAYVAAADKRSPEAGKHVTAALNLCPMACADGKGDAEACKADDRVTEALCELEGKAACERMCNEDKNAAACAKAKTL</sequence>
<dbReference type="RefSeq" id="WP_269039442.1">
    <property type="nucleotide sequence ID" value="NZ_CP114040.1"/>
</dbReference>
<reference evidence="1" key="1">
    <citation type="submission" date="2022-11" db="EMBL/GenBank/DDBJ databases">
        <title>Minimal conservation of predation-associated metabolite biosynthetic gene clusters underscores biosynthetic potential of Myxococcota including descriptions for ten novel species: Archangium lansinium sp. nov., Myxococcus landrumus sp. nov., Nannocystis bai.</title>
        <authorList>
            <person name="Ahearne A."/>
            <person name="Stevens C."/>
            <person name="Dowd S."/>
        </authorList>
    </citation>
    <scope>NUCLEOTIDE SEQUENCE</scope>
    <source>
        <strain evidence="1">Fl3</strain>
    </source>
</reference>